<keyword evidence="5" id="KW-1185">Reference proteome</keyword>
<evidence type="ECO:0000256" key="1">
    <source>
        <dbReference type="ARBA" id="ARBA00022741"/>
    </source>
</evidence>
<dbReference type="STRING" id="1835702.A0A1F5LCB4"/>
<proteinExistence type="predicted"/>
<dbReference type="GeneID" id="34578721"/>
<dbReference type="GO" id="GO:0005524">
    <property type="term" value="F:ATP binding"/>
    <property type="evidence" value="ECO:0007669"/>
    <property type="project" value="UniProtKB-KW"/>
</dbReference>
<dbReference type="InterPro" id="IPR003439">
    <property type="entry name" value="ABC_transporter-like_ATP-bd"/>
</dbReference>
<comment type="caution">
    <text evidence="4">The sequence shown here is derived from an EMBL/GenBank/DDBJ whole genome shotgun (WGS) entry which is preliminary data.</text>
</comment>
<dbReference type="GO" id="GO:0042626">
    <property type="term" value="F:ATPase-coupled transmembrane transporter activity"/>
    <property type="evidence" value="ECO:0007669"/>
    <property type="project" value="TreeGrafter"/>
</dbReference>
<gene>
    <name evidence="4" type="ORF">PENARI_c016G02570</name>
</gene>
<evidence type="ECO:0000313" key="5">
    <source>
        <dbReference type="Proteomes" id="UP000177622"/>
    </source>
</evidence>
<evidence type="ECO:0000313" key="4">
    <source>
        <dbReference type="EMBL" id="OGE50696.1"/>
    </source>
</evidence>
<dbReference type="InterPro" id="IPR050173">
    <property type="entry name" value="ABC_transporter_C-like"/>
</dbReference>
<dbReference type="Pfam" id="PF00005">
    <property type="entry name" value="ABC_tran"/>
    <property type="match status" value="1"/>
</dbReference>
<dbReference type="InterPro" id="IPR027417">
    <property type="entry name" value="P-loop_NTPase"/>
</dbReference>
<dbReference type="AlphaFoldDB" id="A0A1F5LCB4"/>
<dbReference type="Gene3D" id="3.40.50.300">
    <property type="entry name" value="P-loop containing nucleotide triphosphate hydrolases"/>
    <property type="match status" value="1"/>
</dbReference>
<reference evidence="4 5" key="1">
    <citation type="journal article" date="2016" name="Sci. Rep.">
        <title>Penicillium arizonense, a new, genome sequenced fungal species, reveals a high chemical diversity in secreted metabolites.</title>
        <authorList>
            <person name="Grijseels S."/>
            <person name="Nielsen J.C."/>
            <person name="Randelovic M."/>
            <person name="Nielsen J."/>
            <person name="Nielsen K.F."/>
            <person name="Workman M."/>
            <person name="Frisvad J.C."/>
        </authorList>
    </citation>
    <scope>NUCLEOTIDE SEQUENCE [LARGE SCALE GENOMIC DNA]</scope>
    <source>
        <strain evidence="4 5">CBS 141311</strain>
    </source>
</reference>
<sequence length="122" mass="13016">MAAQYNPGVAVLSNVSLKLLPGQKIGIYGRTGSRKSSLLSSLLGMLTLIRGSIVIDDIDLTTVSPDIVRERLVTVSQKPFIMIGCTVRFNLDPTGILPDGEKSSRLSTELGSGTAYYSKEVG</sequence>
<dbReference type="GO" id="GO:0016887">
    <property type="term" value="F:ATP hydrolysis activity"/>
    <property type="evidence" value="ECO:0007669"/>
    <property type="project" value="InterPro"/>
</dbReference>
<dbReference type="SUPFAM" id="SSF52540">
    <property type="entry name" value="P-loop containing nucleoside triphosphate hydrolases"/>
    <property type="match status" value="1"/>
</dbReference>
<dbReference type="PANTHER" id="PTHR24223:SF345">
    <property type="entry name" value="ABC MULTIDRUG TRANSPORTER (EUROFUNG)"/>
    <property type="match status" value="1"/>
</dbReference>
<dbReference type="Proteomes" id="UP000177622">
    <property type="component" value="Unassembled WGS sequence"/>
</dbReference>
<protein>
    <recommendedName>
        <fullName evidence="3">ABC transporter domain-containing protein</fullName>
    </recommendedName>
</protein>
<dbReference type="OrthoDB" id="4357253at2759"/>
<organism evidence="4 5">
    <name type="scientific">Penicillium arizonense</name>
    <dbReference type="NCBI Taxonomy" id="1835702"/>
    <lineage>
        <taxon>Eukaryota</taxon>
        <taxon>Fungi</taxon>
        <taxon>Dikarya</taxon>
        <taxon>Ascomycota</taxon>
        <taxon>Pezizomycotina</taxon>
        <taxon>Eurotiomycetes</taxon>
        <taxon>Eurotiomycetidae</taxon>
        <taxon>Eurotiales</taxon>
        <taxon>Aspergillaceae</taxon>
        <taxon>Penicillium</taxon>
    </lineage>
</organism>
<dbReference type="RefSeq" id="XP_022486142.1">
    <property type="nucleotide sequence ID" value="XM_022633987.1"/>
</dbReference>
<dbReference type="PANTHER" id="PTHR24223">
    <property type="entry name" value="ATP-BINDING CASSETTE SUB-FAMILY C"/>
    <property type="match status" value="1"/>
</dbReference>
<evidence type="ECO:0000259" key="3">
    <source>
        <dbReference type="Pfam" id="PF00005"/>
    </source>
</evidence>
<accession>A0A1F5LCB4</accession>
<keyword evidence="2" id="KW-0067">ATP-binding</keyword>
<feature type="domain" description="ABC transporter" evidence="3">
    <location>
        <begin position="12"/>
        <end position="104"/>
    </location>
</feature>
<dbReference type="EMBL" id="LXJU01000016">
    <property type="protein sequence ID" value="OGE50696.1"/>
    <property type="molecule type" value="Genomic_DNA"/>
</dbReference>
<evidence type="ECO:0000256" key="2">
    <source>
        <dbReference type="ARBA" id="ARBA00022840"/>
    </source>
</evidence>
<dbReference type="GO" id="GO:0016020">
    <property type="term" value="C:membrane"/>
    <property type="evidence" value="ECO:0007669"/>
    <property type="project" value="TreeGrafter"/>
</dbReference>
<name>A0A1F5LCB4_PENAI</name>
<keyword evidence="1" id="KW-0547">Nucleotide-binding</keyword>